<dbReference type="InterPro" id="IPR011990">
    <property type="entry name" value="TPR-like_helical_dom_sf"/>
</dbReference>
<evidence type="ECO:0000313" key="1">
    <source>
        <dbReference type="EMBL" id="GAA4263875.1"/>
    </source>
</evidence>
<dbReference type="RefSeq" id="WP_345143966.1">
    <property type="nucleotide sequence ID" value="NZ_BAABAT010000083.1"/>
</dbReference>
<dbReference type="SUPFAM" id="SSF52540">
    <property type="entry name" value="P-loop containing nucleoside triphosphate hydrolases"/>
    <property type="match status" value="1"/>
</dbReference>
<dbReference type="InterPro" id="IPR053137">
    <property type="entry name" value="NLR-like"/>
</dbReference>
<reference evidence="2" key="1">
    <citation type="journal article" date="2019" name="Int. J. Syst. Evol. Microbiol.">
        <title>The Global Catalogue of Microorganisms (GCM) 10K type strain sequencing project: providing services to taxonomists for standard genome sequencing and annotation.</title>
        <authorList>
            <consortium name="The Broad Institute Genomics Platform"/>
            <consortium name="The Broad Institute Genome Sequencing Center for Infectious Disease"/>
            <person name="Wu L."/>
            <person name="Ma J."/>
        </authorList>
    </citation>
    <scope>NUCLEOTIDE SEQUENCE [LARGE SCALE GENOMIC DNA]</scope>
    <source>
        <strain evidence="2">JCM 17441</strain>
    </source>
</reference>
<dbReference type="InterPro" id="IPR027417">
    <property type="entry name" value="P-loop_NTPase"/>
</dbReference>
<dbReference type="EMBL" id="BAABAT010000083">
    <property type="protein sequence ID" value="GAA4263875.1"/>
    <property type="molecule type" value="Genomic_DNA"/>
</dbReference>
<sequence length="823" mass="88475">MTAGSDPRPVSVQGGQGLQVGDHNLQTNLHMDASTLPPAQRVAGDGVVHNLPLASGVFVGRDLAMLAGLLRGGAGGAVVGQAAVHGLGGIGKTELVLQYAREYAGRYRLVWWVTADTPENVALGLAALTRRLHPVATLADAQEWAVGWLQSNRGWLLVLDNVERAEDITGLLGQVMGQGHVVVTTRRDLGRARWLRLRLSPLRLDVLDRAASVALLTELTGLRDAGAADRLAADLGDLPLALEQAGAYISQHDGLGCDGYRALLATQFAQAAADGGEGGDAQRTVASVWQVTMHTVRARSPLADQVMRVLGWLAPEALPDDVLLPLADNPAALGDALALLASYSMIGRSAGSVGVHRLVQAVTRAGTPADDLDEAVRLLEAALPDDPISNVAGWPRWNELLPHIDAVLAHLPSTHENATAFYIGGRAATYRQFQGQIAEAVAAFEQLLIDRRRVLGEDHPDTLATRNNLAAAYQEAGRVPEAVAAFEQLLPDLRRVLGEDHPDTLAARNNLAYVYRDTGRVAEAVAAFEQLLLDFRRVLGEDHPDTLTTRNNLAAAYRTAGRVAEAVAVFEQLLTDRRRVLGEDHPNTLATRAHLAAAYRAAGRVAEAVAAVEQLLTDRRRVLGEDHPNTLDTRAHLAAAYRAAGRVAEAVAVFEQLLPDRRRALGEDHPDTLATRAHLAYVHQEAGRVAEAVAVFEQLLPDTRRALGEDHPDTLDTRAHLAAAYRAAGRVAEAVAVFEQLLPDRRRVLGEDHPDTLATRNNLAYVYRDAGRVTEAVAVFEQLLTDRRRVLGEDHPNTLATRANLAAARAAMDEPDDGSTVRA</sequence>
<gene>
    <name evidence="1" type="primary">fxsT_3</name>
    <name evidence="1" type="ORF">GCM10022255_112380</name>
</gene>
<keyword evidence="2" id="KW-1185">Reference proteome</keyword>
<dbReference type="PANTHER" id="PTHR46082:SF6">
    <property type="entry name" value="AAA+ ATPASE DOMAIN-CONTAINING PROTEIN-RELATED"/>
    <property type="match status" value="1"/>
</dbReference>
<organism evidence="1 2">
    <name type="scientific">Dactylosporangium darangshiense</name>
    <dbReference type="NCBI Taxonomy" id="579108"/>
    <lineage>
        <taxon>Bacteria</taxon>
        <taxon>Bacillati</taxon>
        <taxon>Actinomycetota</taxon>
        <taxon>Actinomycetes</taxon>
        <taxon>Micromonosporales</taxon>
        <taxon>Micromonosporaceae</taxon>
        <taxon>Dactylosporangium</taxon>
    </lineage>
</organism>
<protein>
    <submittedName>
        <fullName evidence="1">FxSxx-COOH system tetratricopeptide repeat protein</fullName>
    </submittedName>
</protein>
<comment type="caution">
    <text evidence="1">The sequence shown here is derived from an EMBL/GenBank/DDBJ whole genome shotgun (WGS) entry which is preliminary data.</text>
</comment>
<name>A0ABP8DV41_9ACTN</name>
<dbReference type="SUPFAM" id="SSF48452">
    <property type="entry name" value="TPR-like"/>
    <property type="match status" value="3"/>
</dbReference>
<proteinExistence type="predicted"/>
<dbReference type="PRINTS" id="PR00381">
    <property type="entry name" value="KINESINLIGHT"/>
</dbReference>
<evidence type="ECO:0000313" key="2">
    <source>
        <dbReference type="Proteomes" id="UP001500620"/>
    </source>
</evidence>
<dbReference type="Proteomes" id="UP001500620">
    <property type="component" value="Unassembled WGS sequence"/>
</dbReference>
<dbReference type="PANTHER" id="PTHR46082">
    <property type="entry name" value="ATP/GTP-BINDING PROTEIN-RELATED"/>
    <property type="match status" value="1"/>
</dbReference>
<dbReference type="Pfam" id="PF13374">
    <property type="entry name" value="TPR_10"/>
    <property type="match status" value="1"/>
</dbReference>
<dbReference type="Gene3D" id="1.25.40.10">
    <property type="entry name" value="Tetratricopeptide repeat domain"/>
    <property type="match status" value="3"/>
</dbReference>
<dbReference type="Gene3D" id="3.40.50.300">
    <property type="entry name" value="P-loop containing nucleotide triphosphate hydrolases"/>
    <property type="match status" value="1"/>
</dbReference>
<dbReference type="Pfam" id="PF13424">
    <property type="entry name" value="TPR_12"/>
    <property type="match status" value="4"/>
</dbReference>
<accession>A0ABP8DV41</accession>